<evidence type="ECO:0000313" key="3">
    <source>
        <dbReference type="WBParaSite" id="PgR027_g001_t01"/>
    </source>
</evidence>
<evidence type="ECO:0000313" key="2">
    <source>
        <dbReference type="Proteomes" id="UP000887569"/>
    </source>
</evidence>
<protein>
    <submittedName>
        <fullName evidence="3">Uncharacterized protein</fullName>
    </submittedName>
</protein>
<dbReference type="Proteomes" id="UP000887569">
    <property type="component" value="Unplaced"/>
</dbReference>
<keyword evidence="2" id="KW-1185">Reference proteome</keyword>
<organism evidence="2 3">
    <name type="scientific">Parascaris univalens</name>
    <name type="common">Nematode worm</name>
    <dbReference type="NCBI Taxonomy" id="6257"/>
    <lineage>
        <taxon>Eukaryota</taxon>
        <taxon>Metazoa</taxon>
        <taxon>Ecdysozoa</taxon>
        <taxon>Nematoda</taxon>
        <taxon>Chromadorea</taxon>
        <taxon>Rhabditida</taxon>
        <taxon>Spirurina</taxon>
        <taxon>Ascaridomorpha</taxon>
        <taxon>Ascaridoidea</taxon>
        <taxon>Ascarididae</taxon>
        <taxon>Parascaris</taxon>
    </lineage>
</organism>
<evidence type="ECO:0000256" key="1">
    <source>
        <dbReference type="SAM" id="MobiDB-lite"/>
    </source>
</evidence>
<reference evidence="3" key="1">
    <citation type="submission" date="2022-11" db="UniProtKB">
        <authorList>
            <consortium name="WormBaseParasite"/>
        </authorList>
    </citation>
    <scope>IDENTIFICATION</scope>
</reference>
<proteinExistence type="predicted"/>
<accession>A0A915B502</accession>
<name>A0A915B502_PARUN</name>
<dbReference type="WBParaSite" id="PgR027_g001_t01">
    <property type="protein sequence ID" value="PgR027_g001_t01"/>
    <property type="gene ID" value="PgR027_g001"/>
</dbReference>
<dbReference type="AlphaFoldDB" id="A0A915B502"/>
<feature type="compositionally biased region" description="Low complexity" evidence="1">
    <location>
        <begin position="66"/>
        <end position="76"/>
    </location>
</feature>
<feature type="region of interest" description="Disordered" evidence="1">
    <location>
        <begin position="66"/>
        <end position="110"/>
    </location>
</feature>
<sequence>MQSSRANLRERAKMIQGAEANRYAIRVLEASFVSLLAVVGFKWKPPKRGFEVTTSELAAMDCAAPTPTLSTNSTNSWQLNAGKSFDNVPPRSPTPRQRRRPPLTKANDEP</sequence>